<accession>A0A736I1C9</accession>
<proteinExistence type="predicted"/>
<dbReference type="AlphaFoldDB" id="A0A736I1C9"/>
<evidence type="ECO:0000313" key="1">
    <source>
        <dbReference type="EMBL" id="HAE7581330.1"/>
    </source>
</evidence>
<name>A0A736I1C9_SALHO</name>
<protein>
    <submittedName>
        <fullName evidence="1">Uncharacterized protein</fullName>
    </submittedName>
</protein>
<dbReference type="EMBL" id="DAASYS010000012">
    <property type="protein sequence ID" value="HAE7581330.1"/>
    <property type="molecule type" value="Genomic_DNA"/>
</dbReference>
<comment type="caution">
    <text evidence="1">The sequence shown here is derived from an EMBL/GenBank/DDBJ whole genome shotgun (WGS) entry which is preliminary data.</text>
</comment>
<reference evidence="1" key="1">
    <citation type="journal article" date="2018" name="Genome Biol.">
        <title>SKESA: strategic k-mer extension for scrupulous assemblies.</title>
        <authorList>
            <person name="Souvorov A."/>
            <person name="Agarwala R."/>
            <person name="Lipman D.J."/>
        </authorList>
    </citation>
    <scope>NUCLEOTIDE SEQUENCE</scope>
    <source>
        <strain evidence="1">166-88</strain>
    </source>
</reference>
<sequence length="49" mass="5571">MLQGLYQVRIHVVHPVLLCSLPFLVRSCLPWHYPNSPKCSVLDAPLSIE</sequence>
<organism evidence="1">
    <name type="scientific">Salmonella enterica subsp. houtenae serovar 44:z36[z38]:-</name>
    <dbReference type="NCBI Taxonomy" id="1967609"/>
    <lineage>
        <taxon>Bacteria</taxon>
        <taxon>Pseudomonadati</taxon>
        <taxon>Pseudomonadota</taxon>
        <taxon>Gammaproteobacteria</taxon>
        <taxon>Enterobacterales</taxon>
        <taxon>Enterobacteriaceae</taxon>
        <taxon>Salmonella</taxon>
    </lineage>
</organism>
<gene>
    <name evidence="1" type="ORF">GND75_002947</name>
</gene>
<reference evidence="1" key="2">
    <citation type="submission" date="2018-07" db="EMBL/GenBank/DDBJ databases">
        <authorList>
            <consortium name="NCBI Pathogen Detection Project"/>
        </authorList>
    </citation>
    <scope>NUCLEOTIDE SEQUENCE</scope>
    <source>
        <strain evidence="1">166-88</strain>
    </source>
</reference>